<dbReference type="PANTHER" id="PTHR24223">
    <property type="entry name" value="ATP-BINDING CASSETTE SUB-FAMILY C"/>
    <property type="match status" value="1"/>
</dbReference>
<feature type="domain" description="ABC transmembrane type-1" evidence="11">
    <location>
        <begin position="712"/>
        <end position="997"/>
    </location>
</feature>
<sequence length="1274" mass="138546">MRSTDAPKYATFEPIRGGGSPVKAAGFFSRFVFAWAKSLLTQGNQRQLTPNDMWHLSAANKVQPLTQHFQSVYERKGRTVLSSFFAIYWGRFLLIGVLQLLTVVGDLYGPGYVLGQIVAAVEAPTLDTKYVLQLVGSLYAVQLMNALLKNHLNYVNDMVGVQFSSSLRSMLFEKALRLDASSKKDAVAGDFASLFSVDTINVMPFATSIHSMWILPLQIGAVLYLLYTIIGWAIFVGLSAVLVILLVNAIVAILMGAEQELCFKLKDDRMKVVNEVFGAIQTIKLNAWEEKFQAKIRQLRTAELESTWSLMRTILVLVTFMNCTPILVTVAVFATFTLWMQQALTVAIVFSTLALFKSLQDALVNLPIVIMALVQSLVSAQRITDILHLSEVHSKSVWTPEHPIAATYAKEEVVVAIDNGTFGWENERPLFSHINLKVKKGDLVVIHGAEGQGKSSLCSILLGEMHKTGGSVFVGGQVAYFAQQPWIQNTTIRENILFGKSYDRILYRKVLDACALTSDMAALPAGDRTEIGPKGLHLSGSQKARISLARACYSDADIFLLDSPLLAMNGVAASEVFAKCVLGLLSQKTVLLVTQDPEVIESKAVQRTLLVQDGKIIESTLDSPRTLQEMPVTPLKARAPYWAEATSELLTPTSPSPSSFSLHEMLFTPPATGGSKASYDDSERLALEIEARASPAVVSGYVAAIGGCPVVFAILLLTTGMQVLKIGGDLWLTRWSNGAESEAPDAFAAAALQNMGIYAALALGSCFMIALQTYSVLSFGLRGSQRMFDAMLKSLLAAPLSFFAATPVGNILSCFGDDVVACDFSIPFTLGPILFETSSACFTIGTAVVLTQRVGLLVLPLLYMCYCLGAFALKPLREVTRIETTTLTPLIRLVTEGFEGASTIRAFGTKQLRHFACLNALKIEAFCEARVAHAAINAWFSLRMQALSSTIVAVILIALVVLHDELSPGLVGLLVTYGLAVPANLSYLVHMWSQLETSMVSPERIQEFIQLDSEGARLSPVALPAGWPAAGKIEFAGVCLRYKPDDPLALKNVSFAAAGSEKIGIVGHAGAGKSSLIMALFRLSDVVAGKVAIDGVDIATIGLKTLRSRLAIVPQNPVLFKGTLRSYLDPFEEYSDEQLWTALAKVRMTDRIAGDENKLLGVVNENGDNFSVGERQLLCMAQALLRQAKIVVVDEVMDPDTDKMLQRVISAELAASTVLRVTHRLDSLLDYDRILVLEGGEVAQWGRPKTLVRERAGIFYDLAMEGGYLESVIL</sequence>
<feature type="transmembrane region" description="Helical" evidence="9">
    <location>
        <begin position="213"/>
        <end position="234"/>
    </location>
</feature>
<dbReference type="Gene3D" id="3.40.50.300">
    <property type="entry name" value="P-loop containing nucleotide triphosphate hydrolases"/>
    <property type="match status" value="2"/>
</dbReference>
<feature type="domain" description="ABC transmembrane type-1" evidence="11">
    <location>
        <begin position="93"/>
        <end position="375"/>
    </location>
</feature>
<dbReference type="InterPro" id="IPR017871">
    <property type="entry name" value="ABC_transporter-like_CS"/>
</dbReference>
<feature type="transmembrane region" description="Helical" evidence="9">
    <location>
        <begin position="80"/>
        <end position="101"/>
    </location>
</feature>
<dbReference type="Gene3D" id="1.20.1560.10">
    <property type="entry name" value="ABC transporter type 1, transmembrane domain"/>
    <property type="match status" value="2"/>
</dbReference>
<proteinExistence type="predicted"/>
<dbReference type="PROSITE" id="PS00211">
    <property type="entry name" value="ABC_TRANSPORTER_1"/>
    <property type="match status" value="1"/>
</dbReference>
<dbReference type="CDD" id="cd03244">
    <property type="entry name" value="ABCC_MRP_domain2"/>
    <property type="match status" value="1"/>
</dbReference>
<evidence type="ECO:0000256" key="7">
    <source>
        <dbReference type="ARBA" id="ARBA00022989"/>
    </source>
</evidence>
<evidence type="ECO:0000256" key="8">
    <source>
        <dbReference type="ARBA" id="ARBA00023136"/>
    </source>
</evidence>
<dbReference type="PANTHER" id="PTHR24223:SF443">
    <property type="entry name" value="MULTIDRUG-RESISTANCE LIKE PROTEIN 1, ISOFORM I"/>
    <property type="match status" value="1"/>
</dbReference>
<dbReference type="CDD" id="cd18580">
    <property type="entry name" value="ABC_6TM_ABCC_D2"/>
    <property type="match status" value="1"/>
</dbReference>
<evidence type="ECO:0000256" key="4">
    <source>
        <dbReference type="ARBA" id="ARBA00022737"/>
    </source>
</evidence>
<evidence type="ECO:0000256" key="6">
    <source>
        <dbReference type="ARBA" id="ARBA00022840"/>
    </source>
</evidence>
<dbReference type="SUPFAM" id="SSF52540">
    <property type="entry name" value="P-loop containing nucleoside triphosphate hydrolases"/>
    <property type="match status" value="2"/>
</dbReference>
<feature type="transmembrane region" description="Helical" evidence="9">
    <location>
        <begin position="828"/>
        <end position="848"/>
    </location>
</feature>
<dbReference type="GO" id="GO:0140359">
    <property type="term" value="F:ABC-type transporter activity"/>
    <property type="evidence" value="ECO:0007669"/>
    <property type="project" value="InterPro"/>
</dbReference>
<name>A0A1V9YH43_ACHHY</name>
<dbReference type="InterPro" id="IPR003439">
    <property type="entry name" value="ABC_transporter-like_ATP-bd"/>
</dbReference>
<dbReference type="InterPro" id="IPR003593">
    <property type="entry name" value="AAA+_ATPase"/>
</dbReference>
<evidence type="ECO:0000256" key="5">
    <source>
        <dbReference type="ARBA" id="ARBA00022741"/>
    </source>
</evidence>
<accession>A0A1V9YH43</accession>
<feature type="transmembrane region" description="Helical" evidence="9">
    <location>
        <begin position="854"/>
        <end position="873"/>
    </location>
</feature>
<keyword evidence="3 9" id="KW-0812">Transmembrane</keyword>
<dbReference type="GO" id="GO:0016887">
    <property type="term" value="F:ATP hydrolysis activity"/>
    <property type="evidence" value="ECO:0007669"/>
    <property type="project" value="InterPro"/>
</dbReference>
<keyword evidence="7 9" id="KW-1133">Transmembrane helix</keyword>
<dbReference type="InterPro" id="IPR044726">
    <property type="entry name" value="ABCC_6TM_D2"/>
</dbReference>
<feature type="transmembrane region" description="Helical" evidence="9">
    <location>
        <begin position="240"/>
        <end position="257"/>
    </location>
</feature>
<dbReference type="InterPro" id="IPR027417">
    <property type="entry name" value="P-loop_NTPase"/>
</dbReference>
<gene>
    <name evidence="12" type="ORF">ACHHYP_12396</name>
</gene>
<keyword evidence="2" id="KW-0813">Transport</keyword>
<dbReference type="PROSITE" id="PS50893">
    <property type="entry name" value="ABC_TRANSPORTER_2"/>
    <property type="match status" value="2"/>
</dbReference>
<evidence type="ECO:0000256" key="9">
    <source>
        <dbReference type="SAM" id="Phobius"/>
    </source>
</evidence>
<keyword evidence="4" id="KW-0677">Repeat</keyword>
<evidence type="ECO:0000256" key="3">
    <source>
        <dbReference type="ARBA" id="ARBA00022692"/>
    </source>
</evidence>
<feature type="transmembrane region" description="Helical" evidence="9">
    <location>
        <begin position="797"/>
        <end position="816"/>
    </location>
</feature>
<feature type="transmembrane region" description="Helical" evidence="9">
    <location>
        <begin position="946"/>
        <end position="963"/>
    </location>
</feature>
<dbReference type="CDD" id="cd18579">
    <property type="entry name" value="ABC_6TM_ABCC_D1"/>
    <property type="match status" value="1"/>
</dbReference>
<dbReference type="Pfam" id="PF00005">
    <property type="entry name" value="ABC_tran"/>
    <property type="match status" value="2"/>
</dbReference>
<dbReference type="Proteomes" id="UP000243579">
    <property type="component" value="Unassembled WGS sequence"/>
</dbReference>
<evidence type="ECO:0000256" key="2">
    <source>
        <dbReference type="ARBA" id="ARBA00022448"/>
    </source>
</evidence>
<dbReference type="InterPro" id="IPR050173">
    <property type="entry name" value="ABC_transporter_C-like"/>
</dbReference>
<keyword evidence="6 12" id="KW-0067">ATP-binding</keyword>
<keyword evidence="5" id="KW-0547">Nucleotide-binding</keyword>
<feature type="domain" description="ABC transporter" evidence="10">
    <location>
        <begin position="1033"/>
        <end position="1264"/>
    </location>
</feature>
<dbReference type="SMART" id="SM00382">
    <property type="entry name" value="AAA"/>
    <property type="match status" value="2"/>
</dbReference>
<dbReference type="FunFam" id="1.20.1560.10:FF:000013">
    <property type="entry name" value="ABC transporter C family member 2"/>
    <property type="match status" value="1"/>
</dbReference>
<dbReference type="EMBL" id="JNBR01001827">
    <property type="protein sequence ID" value="OQR85045.1"/>
    <property type="molecule type" value="Genomic_DNA"/>
</dbReference>
<evidence type="ECO:0000259" key="11">
    <source>
        <dbReference type="PROSITE" id="PS50929"/>
    </source>
</evidence>
<organism evidence="12 13">
    <name type="scientific">Achlya hypogyna</name>
    <name type="common">Oomycete</name>
    <name type="synonym">Protoachlya hypogyna</name>
    <dbReference type="NCBI Taxonomy" id="1202772"/>
    <lineage>
        <taxon>Eukaryota</taxon>
        <taxon>Sar</taxon>
        <taxon>Stramenopiles</taxon>
        <taxon>Oomycota</taxon>
        <taxon>Saprolegniomycetes</taxon>
        <taxon>Saprolegniales</taxon>
        <taxon>Achlyaceae</taxon>
        <taxon>Achlya</taxon>
    </lineage>
</organism>
<dbReference type="PROSITE" id="PS50929">
    <property type="entry name" value="ABC_TM1F"/>
    <property type="match status" value="2"/>
</dbReference>
<keyword evidence="13" id="KW-1185">Reference proteome</keyword>
<dbReference type="STRING" id="1202772.A0A1V9YH43"/>
<dbReference type="GO" id="GO:0005524">
    <property type="term" value="F:ATP binding"/>
    <property type="evidence" value="ECO:0007669"/>
    <property type="project" value="UniProtKB-KW"/>
</dbReference>
<evidence type="ECO:0000313" key="13">
    <source>
        <dbReference type="Proteomes" id="UP000243579"/>
    </source>
</evidence>
<feature type="transmembrane region" description="Helical" evidence="9">
    <location>
        <begin position="757"/>
        <end position="777"/>
    </location>
</feature>
<dbReference type="FunFam" id="3.40.50.300:FF:000163">
    <property type="entry name" value="Multidrug resistance-associated protein member 4"/>
    <property type="match status" value="1"/>
</dbReference>
<dbReference type="GO" id="GO:0005774">
    <property type="term" value="C:vacuolar membrane"/>
    <property type="evidence" value="ECO:0007669"/>
    <property type="project" value="UniProtKB-SubCell"/>
</dbReference>
<evidence type="ECO:0000256" key="1">
    <source>
        <dbReference type="ARBA" id="ARBA00004128"/>
    </source>
</evidence>
<feature type="transmembrane region" description="Helical" evidence="9">
    <location>
        <begin position="314"/>
        <end position="333"/>
    </location>
</feature>
<dbReference type="Pfam" id="PF00664">
    <property type="entry name" value="ABC_membrane"/>
    <property type="match status" value="2"/>
</dbReference>
<reference evidence="12 13" key="1">
    <citation type="journal article" date="2014" name="Genome Biol. Evol.">
        <title>The secreted proteins of Achlya hypogyna and Thraustotheca clavata identify the ancestral oomycete secretome and reveal gene acquisitions by horizontal gene transfer.</title>
        <authorList>
            <person name="Misner I."/>
            <person name="Blouin N."/>
            <person name="Leonard G."/>
            <person name="Richards T.A."/>
            <person name="Lane C.E."/>
        </authorList>
    </citation>
    <scope>NUCLEOTIDE SEQUENCE [LARGE SCALE GENOMIC DNA]</scope>
    <source>
        <strain evidence="12 13">ATCC 48635</strain>
    </source>
</reference>
<keyword evidence="8 9" id="KW-0472">Membrane</keyword>
<dbReference type="CDD" id="cd03250">
    <property type="entry name" value="ABCC_MRP_domain1"/>
    <property type="match status" value="1"/>
</dbReference>
<dbReference type="InterPro" id="IPR011527">
    <property type="entry name" value="ABC1_TM_dom"/>
</dbReference>
<evidence type="ECO:0000259" key="10">
    <source>
        <dbReference type="PROSITE" id="PS50893"/>
    </source>
</evidence>
<dbReference type="SUPFAM" id="SSF90123">
    <property type="entry name" value="ABC transporter transmembrane region"/>
    <property type="match status" value="2"/>
</dbReference>
<comment type="caution">
    <text evidence="12">The sequence shown here is derived from an EMBL/GenBank/DDBJ whole genome shotgun (WGS) entry which is preliminary data.</text>
</comment>
<dbReference type="InterPro" id="IPR044746">
    <property type="entry name" value="ABCC_6TM_D1"/>
</dbReference>
<dbReference type="InterPro" id="IPR036640">
    <property type="entry name" value="ABC1_TM_sf"/>
</dbReference>
<feature type="transmembrane region" description="Helical" evidence="9">
    <location>
        <begin position="969"/>
        <end position="989"/>
    </location>
</feature>
<comment type="subcellular location">
    <subcellularLocation>
        <location evidence="1">Vacuole membrane</location>
        <topology evidence="1">Multi-pass membrane protein</topology>
    </subcellularLocation>
</comment>
<dbReference type="AlphaFoldDB" id="A0A1V9YH43"/>
<feature type="domain" description="ABC transporter" evidence="10">
    <location>
        <begin position="415"/>
        <end position="639"/>
    </location>
</feature>
<feature type="transmembrane region" description="Helical" evidence="9">
    <location>
        <begin position="698"/>
        <end position="717"/>
    </location>
</feature>
<evidence type="ECO:0000313" key="12">
    <source>
        <dbReference type="EMBL" id="OQR85045.1"/>
    </source>
</evidence>
<protein>
    <submittedName>
        <fullName evidence="12">ATP-binding Cassette (ABC) Superfamily</fullName>
    </submittedName>
</protein>
<dbReference type="OrthoDB" id="10378346at2759"/>